<protein>
    <submittedName>
        <fullName evidence="5">Hydrolase</fullName>
    </submittedName>
</protein>
<organism evidence="5 6">
    <name type="scientific">Limnovirga soli</name>
    <dbReference type="NCBI Taxonomy" id="2656915"/>
    <lineage>
        <taxon>Bacteria</taxon>
        <taxon>Pseudomonadati</taxon>
        <taxon>Bacteroidota</taxon>
        <taxon>Chitinophagia</taxon>
        <taxon>Chitinophagales</taxon>
        <taxon>Chitinophagaceae</taxon>
        <taxon>Limnovirga</taxon>
    </lineage>
</organism>
<dbReference type="Pfam" id="PF04295">
    <property type="entry name" value="GD_AH_second"/>
    <property type="match status" value="1"/>
</dbReference>
<dbReference type="Proteomes" id="UP000598971">
    <property type="component" value="Unassembled WGS sequence"/>
</dbReference>
<dbReference type="GO" id="GO:0016829">
    <property type="term" value="F:lyase activity"/>
    <property type="evidence" value="ECO:0007669"/>
    <property type="project" value="UniProtKB-KW"/>
</dbReference>
<feature type="domain" description="D-galactarate/Altronate dehydratase second" evidence="3">
    <location>
        <begin position="9"/>
        <end position="132"/>
    </location>
</feature>
<evidence type="ECO:0000256" key="2">
    <source>
        <dbReference type="ARBA" id="ARBA00023239"/>
    </source>
</evidence>
<feature type="domain" description="D-galactarate/Altronate dehydratase C-terminal" evidence="4">
    <location>
        <begin position="143"/>
        <end position="389"/>
    </location>
</feature>
<comment type="similarity">
    <text evidence="1">Belongs to the UxaA family.</text>
</comment>
<dbReference type="PANTHER" id="PTHR30536">
    <property type="entry name" value="ALTRONATE/GALACTARATE DEHYDRATASE"/>
    <property type="match status" value="1"/>
</dbReference>
<comment type="caution">
    <text evidence="5">The sequence shown here is derived from an EMBL/GenBank/DDBJ whole genome shotgun (WGS) entry which is preliminary data.</text>
</comment>
<keyword evidence="6" id="KW-1185">Reference proteome</keyword>
<dbReference type="Pfam" id="PF20629">
    <property type="entry name" value="GD_AH_C"/>
    <property type="match status" value="1"/>
</dbReference>
<dbReference type="InterPro" id="IPR052172">
    <property type="entry name" value="UxaA_altronate/galactarate_dh"/>
</dbReference>
<evidence type="ECO:0000259" key="4">
    <source>
        <dbReference type="Pfam" id="PF20629"/>
    </source>
</evidence>
<dbReference type="EMBL" id="WHPF01000017">
    <property type="protein sequence ID" value="NNV57668.1"/>
    <property type="molecule type" value="Genomic_DNA"/>
</dbReference>
<dbReference type="GO" id="GO:0016787">
    <property type="term" value="F:hydrolase activity"/>
    <property type="evidence" value="ECO:0007669"/>
    <property type="project" value="UniProtKB-KW"/>
</dbReference>
<dbReference type="InterPro" id="IPR007392">
    <property type="entry name" value="GD_AH_second"/>
</dbReference>
<reference evidence="5" key="1">
    <citation type="submission" date="2019-10" db="EMBL/GenBank/DDBJ databases">
        <title>Draft genome sequence of Panacibacter sp. KCS-6.</title>
        <authorList>
            <person name="Yim K.J."/>
        </authorList>
    </citation>
    <scope>NUCLEOTIDE SEQUENCE</scope>
    <source>
        <strain evidence="5">KCS-6</strain>
    </source>
</reference>
<dbReference type="PANTHER" id="PTHR30536:SF5">
    <property type="entry name" value="ALTRONATE DEHYDRATASE"/>
    <property type="match status" value="1"/>
</dbReference>
<name>A0A8J8FI73_9BACT</name>
<dbReference type="RefSeq" id="WP_171609618.1">
    <property type="nucleotide sequence ID" value="NZ_WHPF01000017.1"/>
</dbReference>
<proteinExistence type="inferred from homology"/>
<sequence>MQNNSQLKGYLRKDGRKGIRNVIVVAYLVECAHHVAREISSHFRGQQVHLIGFPGCYPNAYADRMMNALCTHPNVGGALLVSLGCESFNRNRLLENVAASGRPAHLVGIQQKGGTRKAIAEGIAWVEEAMQTIANVEVVNLQVSDLIVGTVCGGSDATSGITANPAVGKAFDTLVANNGIAIFEETGEMIGLEAIMSQRAITPALSEELRKSVEKAAKYYTIMGHGSFAPGNADGGLTTIEEKSMGAYCKSGNSPISGLIKPGDIPNKPGLYLMDVVPDGEPRFGFPNISDNAEIVEMIASGSHMILFTTGRGSVVGSAIAPVIKICANPETYERMQDDMDIDAGKILFNKASLDDVGNEIFTLIQAVAGGEKTCSESLGHQEFILTYKTFDPIGPGCLPV</sequence>
<dbReference type="GO" id="GO:0019698">
    <property type="term" value="P:D-galacturonate catabolic process"/>
    <property type="evidence" value="ECO:0007669"/>
    <property type="project" value="TreeGrafter"/>
</dbReference>
<dbReference type="AlphaFoldDB" id="A0A8J8FI73"/>
<keyword evidence="5" id="KW-0378">Hydrolase</keyword>
<evidence type="ECO:0000313" key="6">
    <source>
        <dbReference type="Proteomes" id="UP000598971"/>
    </source>
</evidence>
<evidence type="ECO:0000259" key="3">
    <source>
        <dbReference type="Pfam" id="PF04295"/>
    </source>
</evidence>
<accession>A0A8J8FI73</accession>
<evidence type="ECO:0000256" key="1">
    <source>
        <dbReference type="ARBA" id="ARBA00010986"/>
    </source>
</evidence>
<evidence type="ECO:0000313" key="5">
    <source>
        <dbReference type="EMBL" id="NNV57668.1"/>
    </source>
</evidence>
<keyword evidence="2" id="KW-0456">Lyase</keyword>
<dbReference type="InterPro" id="IPR048332">
    <property type="entry name" value="GD_AH_C"/>
</dbReference>
<gene>
    <name evidence="5" type="ORF">GD597_19525</name>
</gene>